<reference evidence="2 3" key="1">
    <citation type="submission" date="2024-01" db="EMBL/GenBank/DDBJ databases">
        <title>The complete chloroplast genome sequence of Lithospermum erythrorhizon: insights into the phylogenetic relationship among Boraginaceae species and the maternal lineages of purple gromwells.</title>
        <authorList>
            <person name="Okada T."/>
            <person name="Watanabe K."/>
        </authorList>
    </citation>
    <scope>NUCLEOTIDE SEQUENCE [LARGE SCALE GENOMIC DNA]</scope>
</reference>
<dbReference type="AlphaFoldDB" id="A0AAV3RS35"/>
<evidence type="ECO:0000313" key="3">
    <source>
        <dbReference type="Proteomes" id="UP001454036"/>
    </source>
</evidence>
<gene>
    <name evidence="2" type="ORF">LIER_30021</name>
</gene>
<evidence type="ECO:0000256" key="1">
    <source>
        <dbReference type="SAM" id="MobiDB-lite"/>
    </source>
</evidence>
<feature type="compositionally biased region" description="Polar residues" evidence="1">
    <location>
        <begin position="1"/>
        <end position="15"/>
    </location>
</feature>
<dbReference type="Proteomes" id="UP001454036">
    <property type="component" value="Unassembled WGS sequence"/>
</dbReference>
<feature type="region of interest" description="Disordered" evidence="1">
    <location>
        <begin position="1"/>
        <end position="40"/>
    </location>
</feature>
<proteinExistence type="predicted"/>
<dbReference type="EMBL" id="BAABME010010557">
    <property type="protein sequence ID" value="GAA0179818.1"/>
    <property type="molecule type" value="Genomic_DNA"/>
</dbReference>
<protein>
    <submittedName>
        <fullName evidence="2">Uncharacterized protein</fullName>
    </submittedName>
</protein>
<accession>A0AAV3RS35</accession>
<organism evidence="2 3">
    <name type="scientific">Lithospermum erythrorhizon</name>
    <name type="common">Purple gromwell</name>
    <name type="synonym">Lithospermum officinale var. erythrorhizon</name>
    <dbReference type="NCBI Taxonomy" id="34254"/>
    <lineage>
        <taxon>Eukaryota</taxon>
        <taxon>Viridiplantae</taxon>
        <taxon>Streptophyta</taxon>
        <taxon>Embryophyta</taxon>
        <taxon>Tracheophyta</taxon>
        <taxon>Spermatophyta</taxon>
        <taxon>Magnoliopsida</taxon>
        <taxon>eudicotyledons</taxon>
        <taxon>Gunneridae</taxon>
        <taxon>Pentapetalae</taxon>
        <taxon>asterids</taxon>
        <taxon>lamiids</taxon>
        <taxon>Boraginales</taxon>
        <taxon>Boraginaceae</taxon>
        <taxon>Boraginoideae</taxon>
        <taxon>Lithospermeae</taxon>
        <taxon>Lithospermum</taxon>
    </lineage>
</organism>
<keyword evidence="3" id="KW-1185">Reference proteome</keyword>
<sequence length="118" mass="13094">MSVTAESPVSSNSDDFASFLEDELDVASDGSPQQDEFEGLNCNLEENQEDDLRIKRRKLDELEEIVVVQKSITGESHRDSICPPHPGDMGGMCIRCGQMVDNESSVKVSYIHKVPSYT</sequence>
<comment type="caution">
    <text evidence="2">The sequence shown here is derived from an EMBL/GenBank/DDBJ whole genome shotgun (WGS) entry which is preliminary data.</text>
</comment>
<name>A0AAV3RS35_LITER</name>
<evidence type="ECO:0000313" key="2">
    <source>
        <dbReference type="EMBL" id="GAA0179818.1"/>
    </source>
</evidence>